<reference evidence="1" key="1">
    <citation type="submission" date="2021-01" db="EMBL/GenBank/DDBJ databases">
        <authorList>
            <person name="Corre E."/>
            <person name="Pelletier E."/>
            <person name="Niang G."/>
            <person name="Scheremetjew M."/>
            <person name="Finn R."/>
            <person name="Kale V."/>
            <person name="Holt S."/>
            <person name="Cochrane G."/>
            <person name="Meng A."/>
            <person name="Brown T."/>
            <person name="Cohen L."/>
        </authorList>
    </citation>
    <scope>NUCLEOTIDE SEQUENCE</scope>
    <source>
        <strain evidence="1">FSP1.4</strain>
    </source>
</reference>
<dbReference type="AlphaFoldDB" id="A0A7S3N1R5"/>
<sequence length="126" mass="14158">MKNGQSVAIPFKAPPLPQDVNAKKLPETFSVTKEMFKVRNNLHAGMLKKPLVKYDPNAHRSRLPSPTVVMPYKNASSIVIGDRCSDDRRLYVTSHKNTFNKVSDLNTSNGGIIASKTKWKKHLQEL</sequence>
<name>A0A7S3N1R5_9SPIT</name>
<protein>
    <submittedName>
        <fullName evidence="1">Uncharacterized protein</fullName>
    </submittedName>
</protein>
<evidence type="ECO:0000313" key="1">
    <source>
        <dbReference type="EMBL" id="CAE0341583.1"/>
    </source>
</evidence>
<organism evidence="1">
    <name type="scientific">Euplotes harpa</name>
    <dbReference type="NCBI Taxonomy" id="151035"/>
    <lineage>
        <taxon>Eukaryota</taxon>
        <taxon>Sar</taxon>
        <taxon>Alveolata</taxon>
        <taxon>Ciliophora</taxon>
        <taxon>Intramacronucleata</taxon>
        <taxon>Spirotrichea</taxon>
        <taxon>Hypotrichia</taxon>
        <taxon>Euplotida</taxon>
        <taxon>Euplotidae</taxon>
        <taxon>Euplotes</taxon>
    </lineage>
</organism>
<accession>A0A7S3N1R5</accession>
<dbReference type="EMBL" id="HBII01001130">
    <property type="protein sequence ID" value="CAE0341583.1"/>
    <property type="molecule type" value="Transcribed_RNA"/>
</dbReference>
<gene>
    <name evidence="1" type="ORF">EHAR0213_LOCUS490</name>
</gene>
<proteinExistence type="predicted"/>